<proteinExistence type="predicted"/>
<organism evidence="1">
    <name type="scientific">marine sediment metagenome</name>
    <dbReference type="NCBI Taxonomy" id="412755"/>
    <lineage>
        <taxon>unclassified sequences</taxon>
        <taxon>metagenomes</taxon>
        <taxon>ecological metagenomes</taxon>
    </lineage>
</organism>
<reference evidence="1" key="1">
    <citation type="journal article" date="2015" name="Nature">
        <title>Complex archaea that bridge the gap between prokaryotes and eukaryotes.</title>
        <authorList>
            <person name="Spang A."/>
            <person name="Saw J.H."/>
            <person name="Jorgensen S.L."/>
            <person name="Zaremba-Niedzwiedzka K."/>
            <person name="Martijn J."/>
            <person name="Lind A.E."/>
            <person name="van Eijk R."/>
            <person name="Schleper C."/>
            <person name="Guy L."/>
            <person name="Ettema T.J."/>
        </authorList>
    </citation>
    <scope>NUCLEOTIDE SEQUENCE</scope>
</reference>
<name>A0A0F9DFG3_9ZZZZ</name>
<sequence length="70" mass="8160">MKHCTFCNKLIWPWQAKIQDKSIPALAWEAHLLCILIPKIENARINTLERIVSSEVQGFTIPREAEELSW</sequence>
<comment type="caution">
    <text evidence="1">The sequence shown here is derived from an EMBL/GenBank/DDBJ whole genome shotgun (WGS) entry which is preliminary data.</text>
</comment>
<protein>
    <submittedName>
        <fullName evidence="1">Uncharacterized protein</fullName>
    </submittedName>
</protein>
<accession>A0A0F9DFG3</accession>
<dbReference type="EMBL" id="LAZR01029178">
    <property type="protein sequence ID" value="KKL60349.1"/>
    <property type="molecule type" value="Genomic_DNA"/>
</dbReference>
<evidence type="ECO:0000313" key="1">
    <source>
        <dbReference type="EMBL" id="KKL60349.1"/>
    </source>
</evidence>
<dbReference type="AlphaFoldDB" id="A0A0F9DFG3"/>
<gene>
    <name evidence="1" type="ORF">LCGC14_2206230</name>
</gene>